<dbReference type="SMART" id="SM00464">
    <property type="entry name" value="LON"/>
    <property type="match status" value="1"/>
</dbReference>
<dbReference type="SUPFAM" id="SSF88697">
    <property type="entry name" value="PUA domain-like"/>
    <property type="match status" value="1"/>
</dbReference>
<reference evidence="3 4" key="1">
    <citation type="submission" date="2017-04" db="EMBL/GenBank/DDBJ databases">
        <title>Comparative genome analysis of Subtercola boreus.</title>
        <authorList>
            <person name="Cho Y.-J."/>
            <person name="Cho A."/>
            <person name="Kim O.-S."/>
            <person name="Lee J.-I."/>
        </authorList>
    </citation>
    <scope>NUCLEOTIDE SEQUENCE [LARGE SCALE GENOMIC DNA]</scope>
    <source>
        <strain evidence="3 4">P27479</strain>
    </source>
</reference>
<comment type="caution">
    <text evidence="3">The sequence shown here is derived from an EMBL/GenBank/DDBJ whole genome shotgun (WGS) entry which is preliminary data.</text>
</comment>
<dbReference type="Pfam" id="PF02190">
    <property type="entry name" value="LON_substr_bdg"/>
    <property type="match status" value="1"/>
</dbReference>
<dbReference type="EMBL" id="NBXB01000029">
    <property type="protein sequence ID" value="RFA14060.1"/>
    <property type="molecule type" value="Genomic_DNA"/>
</dbReference>
<evidence type="ECO:0000259" key="2">
    <source>
        <dbReference type="PROSITE" id="PS51787"/>
    </source>
</evidence>
<dbReference type="InterPro" id="IPR046336">
    <property type="entry name" value="Lon_prtase_N_sf"/>
</dbReference>
<accession>A0A3E0VWG7</accession>
<evidence type="ECO:0000256" key="1">
    <source>
        <dbReference type="SAM" id="MobiDB-lite"/>
    </source>
</evidence>
<sequence length="221" mass="24486">MDDTLPVFPLGSVLFPYMPLQLRLFEERYLVMLSKVLESEPAEFGVVLIERGQEVGGGEQRFTVGTLAQIAQLEAPEGHVVLVAVGTRRFVVDEWMPDNPFPEAHASLLPPLEWDHALEPLREEAETVVRRVLELAAENGEQEWPADLQLSEDPSAASWQLAGIAPVGPLDQITLLRSNSLRNLLTSVISMTRDVEETYRALWPDDGQGESTPGSEGDDFP</sequence>
<dbReference type="PANTHER" id="PTHR46732">
    <property type="entry name" value="ATP-DEPENDENT PROTEASE LA (LON) DOMAIN PROTEIN"/>
    <property type="match status" value="1"/>
</dbReference>
<protein>
    <recommendedName>
        <fullName evidence="2">Lon N-terminal domain-containing protein</fullName>
    </recommendedName>
</protein>
<gene>
    <name evidence="3" type="ORF">B7R22_10610</name>
</gene>
<dbReference type="AlphaFoldDB" id="A0A3E0VWG7"/>
<dbReference type="Proteomes" id="UP000256541">
    <property type="component" value="Unassembled WGS sequence"/>
</dbReference>
<feature type="region of interest" description="Disordered" evidence="1">
    <location>
        <begin position="201"/>
        <end position="221"/>
    </location>
</feature>
<dbReference type="OrthoDB" id="25394at2"/>
<dbReference type="InterPro" id="IPR015947">
    <property type="entry name" value="PUA-like_sf"/>
</dbReference>
<dbReference type="InterPro" id="IPR003111">
    <property type="entry name" value="Lon_prtase_N"/>
</dbReference>
<feature type="domain" description="Lon N-terminal" evidence="2">
    <location>
        <begin position="5"/>
        <end position="196"/>
    </location>
</feature>
<dbReference type="PANTHER" id="PTHR46732:SF8">
    <property type="entry name" value="ATP-DEPENDENT PROTEASE LA (LON) DOMAIN PROTEIN"/>
    <property type="match status" value="1"/>
</dbReference>
<evidence type="ECO:0000313" key="3">
    <source>
        <dbReference type="EMBL" id="RFA14060.1"/>
    </source>
</evidence>
<dbReference type="RefSeq" id="WP_116411716.1">
    <property type="nucleotide sequence ID" value="NZ_NBXB01000029.1"/>
</dbReference>
<proteinExistence type="predicted"/>
<organism evidence="3 4">
    <name type="scientific">Subtercola boreus</name>
    <dbReference type="NCBI Taxonomy" id="120213"/>
    <lineage>
        <taxon>Bacteria</taxon>
        <taxon>Bacillati</taxon>
        <taxon>Actinomycetota</taxon>
        <taxon>Actinomycetes</taxon>
        <taxon>Micrococcales</taxon>
        <taxon>Microbacteriaceae</taxon>
        <taxon>Subtercola</taxon>
    </lineage>
</organism>
<name>A0A3E0VWG7_9MICO</name>
<dbReference type="Gene3D" id="2.30.130.40">
    <property type="entry name" value="LON domain-like"/>
    <property type="match status" value="1"/>
</dbReference>
<dbReference type="PROSITE" id="PS51787">
    <property type="entry name" value="LON_N"/>
    <property type="match status" value="1"/>
</dbReference>
<evidence type="ECO:0000313" key="4">
    <source>
        <dbReference type="Proteomes" id="UP000256541"/>
    </source>
</evidence>